<dbReference type="InterPro" id="IPR036388">
    <property type="entry name" value="WH-like_DNA-bd_sf"/>
</dbReference>
<dbReference type="Gene3D" id="1.10.10.10">
    <property type="entry name" value="Winged helix-like DNA-binding domain superfamily/Winged helix DNA-binding domain"/>
    <property type="match status" value="1"/>
</dbReference>
<dbReference type="SUPFAM" id="SSF46785">
    <property type="entry name" value="Winged helix' DNA-binding domain"/>
    <property type="match status" value="1"/>
</dbReference>
<evidence type="ECO:0000259" key="4">
    <source>
        <dbReference type="PROSITE" id="PS51118"/>
    </source>
</evidence>
<dbReference type="PANTHER" id="PTHR33204">
    <property type="entry name" value="TRANSCRIPTIONAL REGULATOR, MARR FAMILY"/>
    <property type="match status" value="1"/>
</dbReference>
<dbReference type="AlphaFoldDB" id="A0A4R5NHJ0"/>
<evidence type="ECO:0000313" key="6">
    <source>
        <dbReference type="Proteomes" id="UP000295181"/>
    </source>
</evidence>
<dbReference type="InterPro" id="IPR002577">
    <property type="entry name" value="HTH_HxlR"/>
</dbReference>
<dbReference type="PROSITE" id="PS51118">
    <property type="entry name" value="HTH_HXLR"/>
    <property type="match status" value="1"/>
</dbReference>
<name>A0A4R5NHJ0_LENBU</name>
<organism evidence="5 6">
    <name type="scientific">Lentilactobacillus buchneri DSM 20057</name>
    <dbReference type="NCBI Taxonomy" id="1423728"/>
    <lineage>
        <taxon>Bacteria</taxon>
        <taxon>Bacillati</taxon>
        <taxon>Bacillota</taxon>
        <taxon>Bacilli</taxon>
        <taxon>Lactobacillales</taxon>
        <taxon>Lactobacillaceae</taxon>
        <taxon>Lentilactobacillus</taxon>
    </lineage>
</organism>
<accession>A0A4R5NHJ0</accession>
<keyword evidence="3" id="KW-0804">Transcription</keyword>
<evidence type="ECO:0000256" key="1">
    <source>
        <dbReference type="ARBA" id="ARBA00023015"/>
    </source>
</evidence>
<gene>
    <name evidence="5" type="ORF">C5L32_001362</name>
</gene>
<sequence>MTDSVREAVQEKLANGIFNCPKELTLSMISGKWKINILYHLGTDGPYYFYELQKLLPAASRKEITAKLKELVEDGLVNRKPLKTVPVKVQYSITPLGKSLMPIIDAMLKWGQQRLDDLQLGQVEFGLGKVKHE</sequence>
<dbReference type="RefSeq" id="WP_013726911.1">
    <property type="nucleotide sequence ID" value="NZ_AZDM01000003.1"/>
</dbReference>
<dbReference type="Pfam" id="PF01638">
    <property type="entry name" value="HxlR"/>
    <property type="match status" value="1"/>
</dbReference>
<dbReference type="GO" id="GO:0003677">
    <property type="term" value="F:DNA binding"/>
    <property type="evidence" value="ECO:0007669"/>
    <property type="project" value="UniProtKB-KW"/>
</dbReference>
<keyword evidence="2" id="KW-0238">DNA-binding</keyword>
<evidence type="ECO:0000313" key="5">
    <source>
        <dbReference type="EMBL" id="TDG74009.1"/>
    </source>
</evidence>
<reference evidence="5 6" key="1">
    <citation type="journal article" date="2019" name="Appl. Microbiol. Biotechnol.">
        <title>Uncovering carbohydrate metabolism through a genotype-phenotype association study of 56 lactic acid bacteria genomes.</title>
        <authorList>
            <person name="Buron-Moles G."/>
            <person name="Chailyan A."/>
            <person name="Dolejs I."/>
            <person name="Forster J."/>
            <person name="Miks M.H."/>
        </authorList>
    </citation>
    <scope>NUCLEOTIDE SEQUENCE [LARGE SCALE GENOMIC DNA]</scope>
    <source>
        <strain evidence="5 6">ATCC 4005</strain>
    </source>
</reference>
<keyword evidence="1" id="KW-0805">Transcription regulation</keyword>
<protein>
    <recommendedName>
        <fullName evidence="4">HTH hxlR-type domain-containing protein</fullName>
    </recommendedName>
</protein>
<dbReference type="InterPro" id="IPR036390">
    <property type="entry name" value="WH_DNA-bd_sf"/>
</dbReference>
<feature type="domain" description="HTH hxlR-type" evidence="4">
    <location>
        <begin position="20"/>
        <end position="119"/>
    </location>
</feature>
<dbReference type="EMBL" id="PUFP01000075">
    <property type="protein sequence ID" value="TDG74009.1"/>
    <property type="molecule type" value="Genomic_DNA"/>
</dbReference>
<dbReference type="PANTHER" id="PTHR33204:SF38">
    <property type="entry name" value="HTH-TYPE TRANSCRIPTIONAL ACTIVATOR HXLR"/>
    <property type="match status" value="1"/>
</dbReference>
<proteinExistence type="predicted"/>
<evidence type="ECO:0000256" key="3">
    <source>
        <dbReference type="ARBA" id="ARBA00023163"/>
    </source>
</evidence>
<comment type="caution">
    <text evidence="5">The sequence shown here is derived from an EMBL/GenBank/DDBJ whole genome shotgun (WGS) entry which is preliminary data.</text>
</comment>
<dbReference type="Proteomes" id="UP000295181">
    <property type="component" value="Unassembled WGS sequence"/>
</dbReference>
<dbReference type="GeneID" id="72461034"/>
<evidence type="ECO:0000256" key="2">
    <source>
        <dbReference type="ARBA" id="ARBA00023125"/>
    </source>
</evidence>